<evidence type="ECO:0000256" key="7">
    <source>
        <dbReference type="ARBA" id="ARBA00022840"/>
    </source>
</evidence>
<dbReference type="PROSITE" id="PS00211">
    <property type="entry name" value="ABC_TRANSPORTER_1"/>
    <property type="match status" value="1"/>
</dbReference>
<evidence type="ECO:0000313" key="18">
    <source>
        <dbReference type="EMBL" id="RYJ14289.1"/>
    </source>
</evidence>
<dbReference type="PROSITE" id="PS50893">
    <property type="entry name" value="ABC_TRANSPORTER_2"/>
    <property type="match status" value="1"/>
</dbReference>
<keyword evidence="2" id="KW-0813">Transport</keyword>
<dbReference type="Pfam" id="PF00005">
    <property type="entry name" value="ABC_tran"/>
    <property type="match status" value="1"/>
</dbReference>
<evidence type="ECO:0000256" key="1">
    <source>
        <dbReference type="ARBA" id="ARBA00004202"/>
    </source>
</evidence>
<dbReference type="GO" id="GO:1901238">
    <property type="term" value="F:ABC-type tungstate transporter activity"/>
    <property type="evidence" value="ECO:0007669"/>
    <property type="project" value="UniProtKB-EC"/>
</dbReference>
<evidence type="ECO:0000256" key="14">
    <source>
        <dbReference type="ARBA" id="ARBA00041133"/>
    </source>
</evidence>
<gene>
    <name evidence="18" type="ORF">ELS19_10155</name>
</gene>
<name>A0A482TQR5_9EURY</name>
<dbReference type="InterPro" id="IPR003439">
    <property type="entry name" value="ABC_transporter-like_ATP-bd"/>
</dbReference>
<dbReference type="AlphaFoldDB" id="A0A482TQR5"/>
<keyword evidence="7 18" id="KW-0067">ATP-binding</keyword>
<protein>
    <recommendedName>
        <fullName evidence="14">Molybdate/tungstate import ATP-binding protein WtpC</fullName>
        <ecNumber evidence="13">7.3.2.6</ecNumber>
    </recommendedName>
</protein>
<evidence type="ECO:0000256" key="16">
    <source>
        <dbReference type="ARBA" id="ARBA00057369"/>
    </source>
</evidence>
<proteinExistence type="inferred from homology"/>
<organism evidence="18 19">
    <name type="scientific">Halogeometricum borinquense</name>
    <dbReference type="NCBI Taxonomy" id="60847"/>
    <lineage>
        <taxon>Archaea</taxon>
        <taxon>Methanobacteriati</taxon>
        <taxon>Methanobacteriota</taxon>
        <taxon>Stenosarchaea group</taxon>
        <taxon>Halobacteria</taxon>
        <taxon>Halobacteriales</taxon>
        <taxon>Haloferacaceae</taxon>
        <taxon>Halogeometricum</taxon>
    </lineage>
</organism>
<evidence type="ECO:0000256" key="13">
    <source>
        <dbReference type="ARBA" id="ARBA00039025"/>
    </source>
</evidence>
<dbReference type="FunFam" id="3.40.50.300:FF:000425">
    <property type="entry name" value="Probable ABC transporter, ATP-binding subunit"/>
    <property type="match status" value="1"/>
</dbReference>
<dbReference type="GO" id="GO:0005886">
    <property type="term" value="C:plasma membrane"/>
    <property type="evidence" value="ECO:0007669"/>
    <property type="project" value="UniProtKB-SubCell"/>
</dbReference>
<comment type="subcellular location">
    <subcellularLocation>
        <location evidence="1">Cell membrane</location>
        <topology evidence="1">Peripheral membrane protein</topology>
    </subcellularLocation>
</comment>
<dbReference type="RefSeq" id="WP_129784652.1">
    <property type="nucleotide sequence ID" value="NZ_RZHH01000002.1"/>
</dbReference>
<dbReference type="Gene3D" id="3.40.50.300">
    <property type="entry name" value="P-loop containing nucleotide triphosphate hydrolases"/>
    <property type="match status" value="1"/>
</dbReference>
<keyword evidence="8" id="KW-0408">Iron</keyword>
<comment type="caution">
    <text evidence="18">The sequence shown here is derived from an EMBL/GenBank/DDBJ whole genome shotgun (WGS) entry which is preliminary data.</text>
</comment>
<comment type="function">
    <text evidence="16">Part of the ABC transporter complex WtpABC involved in molybdate/tungstate import. Responsible for energy coupling to the transport system.</text>
</comment>
<keyword evidence="10" id="KW-0472">Membrane</keyword>
<dbReference type="GO" id="GO:0016887">
    <property type="term" value="F:ATP hydrolysis activity"/>
    <property type="evidence" value="ECO:0007669"/>
    <property type="project" value="InterPro"/>
</dbReference>
<evidence type="ECO:0000256" key="12">
    <source>
        <dbReference type="ARBA" id="ARBA00038781"/>
    </source>
</evidence>
<evidence type="ECO:0000256" key="3">
    <source>
        <dbReference type="ARBA" id="ARBA00022475"/>
    </source>
</evidence>
<evidence type="ECO:0000259" key="17">
    <source>
        <dbReference type="PROSITE" id="PS50893"/>
    </source>
</evidence>
<evidence type="ECO:0000256" key="2">
    <source>
        <dbReference type="ARBA" id="ARBA00022448"/>
    </source>
</evidence>
<evidence type="ECO:0000256" key="4">
    <source>
        <dbReference type="ARBA" id="ARBA00022496"/>
    </source>
</evidence>
<dbReference type="SUPFAM" id="SSF52540">
    <property type="entry name" value="P-loop containing nucleoside triphosphate hydrolases"/>
    <property type="match status" value="1"/>
</dbReference>
<accession>A0A482TQR5</accession>
<comment type="subunit">
    <text evidence="12">The complex is composed of two ATP-binding proteins (WtpC), two transmembrane proteins (WtpB) and a solute-binding protein (WtpA).</text>
</comment>
<evidence type="ECO:0000256" key="15">
    <source>
        <dbReference type="ARBA" id="ARBA00047936"/>
    </source>
</evidence>
<keyword evidence="9" id="KW-0406">Ion transport</keyword>
<dbReference type="EMBL" id="RZHH01000002">
    <property type="protein sequence ID" value="RYJ14289.1"/>
    <property type="molecule type" value="Genomic_DNA"/>
</dbReference>
<evidence type="ECO:0000256" key="6">
    <source>
        <dbReference type="ARBA" id="ARBA00022741"/>
    </source>
</evidence>
<dbReference type="SMART" id="SM00382">
    <property type="entry name" value="AAA"/>
    <property type="match status" value="1"/>
</dbReference>
<keyword evidence="5" id="KW-0500">Molybdenum</keyword>
<evidence type="ECO:0000256" key="5">
    <source>
        <dbReference type="ARBA" id="ARBA00022505"/>
    </source>
</evidence>
<evidence type="ECO:0000313" key="19">
    <source>
        <dbReference type="Proteomes" id="UP000294028"/>
    </source>
</evidence>
<dbReference type="GO" id="GO:0015408">
    <property type="term" value="F:ABC-type ferric iron transporter activity"/>
    <property type="evidence" value="ECO:0007669"/>
    <property type="project" value="InterPro"/>
</dbReference>
<dbReference type="InterPro" id="IPR027417">
    <property type="entry name" value="P-loop_NTPase"/>
</dbReference>
<dbReference type="EC" id="7.3.2.6" evidence="13"/>
<keyword evidence="6" id="KW-0547">Nucleotide-binding</keyword>
<evidence type="ECO:0000256" key="8">
    <source>
        <dbReference type="ARBA" id="ARBA00023004"/>
    </source>
</evidence>
<evidence type="ECO:0000256" key="11">
    <source>
        <dbReference type="ARBA" id="ARBA00038307"/>
    </source>
</evidence>
<comment type="similarity">
    <text evidence="11">Belongs to the ABC transporter superfamily. Sulfate/tungstate importer (TC 3.A.1.6) family.</text>
</comment>
<sequence length="248" mass="27373">MSTITIDDLTKRFGETTAIDGVSLSIDDGEILGIVGPSGCGKTTTLRTIGGFETPTSGRILFDDDDVTRVPPERRNVGLVFQSYALFDNMTVRENVQFGPKMQGVPRQDRRDRADRLLSMLGIGDLSDRDPSTLSGGQQQRVGLARALAVEPRILLLDEPMTGLDAQLKRRLRDEIGSLLTELDVTALYVTHDQVEAMEMCDRIAVMNDGHVEQLGSPREVYESPATQFVSEFISLDYPEFAFVEETG</sequence>
<keyword evidence="3" id="KW-1003">Cell membrane</keyword>
<dbReference type="InterPro" id="IPR050093">
    <property type="entry name" value="ABC_SmlMolc_Importer"/>
</dbReference>
<dbReference type="CDD" id="cd03259">
    <property type="entry name" value="ABC_Carb_Solutes_like"/>
    <property type="match status" value="1"/>
</dbReference>
<keyword evidence="4" id="KW-0410">Iron transport</keyword>
<dbReference type="PANTHER" id="PTHR42781">
    <property type="entry name" value="SPERMIDINE/PUTRESCINE IMPORT ATP-BINDING PROTEIN POTA"/>
    <property type="match status" value="1"/>
</dbReference>
<comment type="catalytic activity">
    <reaction evidence="15">
        <text>tungstate(in) + ATP + H2O = tungstate(out) + ADP + phosphate + H(+)</text>
        <dbReference type="Rhea" id="RHEA:35027"/>
        <dbReference type="ChEBI" id="CHEBI:15377"/>
        <dbReference type="ChEBI" id="CHEBI:15378"/>
        <dbReference type="ChEBI" id="CHEBI:30616"/>
        <dbReference type="ChEBI" id="CHEBI:43474"/>
        <dbReference type="ChEBI" id="CHEBI:46502"/>
        <dbReference type="ChEBI" id="CHEBI:456216"/>
        <dbReference type="EC" id="7.3.2.6"/>
    </reaction>
</comment>
<dbReference type="Proteomes" id="UP000294028">
    <property type="component" value="Unassembled WGS sequence"/>
</dbReference>
<feature type="domain" description="ABC transporter" evidence="17">
    <location>
        <begin position="4"/>
        <end position="234"/>
    </location>
</feature>
<dbReference type="InterPro" id="IPR017871">
    <property type="entry name" value="ABC_transporter-like_CS"/>
</dbReference>
<dbReference type="PANTHER" id="PTHR42781:SF4">
    <property type="entry name" value="SPERMIDINE_PUTRESCINE IMPORT ATP-BINDING PROTEIN POTA"/>
    <property type="match status" value="1"/>
</dbReference>
<dbReference type="InterPro" id="IPR003593">
    <property type="entry name" value="AAA+_ATPase"/>
</dbReference>
<dbReference type="InterPro" id="IPR015853">
    <property type="entry name" value="ABC_transpr_FbpC"/>
</dbReference>
<evidence type="ECO:0000256" key="10">
    <source>
        <dbReference type="ARBA" id="ARBA00023136"/>
    </source>
</evidence>
<dbReference type="GO" id="GO:0005524">
    <property type="term" value="F:ATP binding"/>
    <property type="evidence" value="ECO:0007669"/>
    <property type="project" value="UniProtKB-KW"/>
</dbReference>
<evidence type="ECO:0000256" key="9">
    <source>
        <dbReference type="ARBA" id="ARBA00023065"/>
    </source>
</evidence>
<reference evidence="18 19" key="1">
    <citation type="submission" date="2018-12" db="EMBL/GenBank/DDBJ databases">
        <title>Genome analysis provides insights into bioremediation potentialities of Halogeometricum borinquense strain N11.</title>
        <authorList>
            <person name="Najjari A."/>
            <person name="Youssef N."/>
            <person name="Fhoula I."/>
            <person name="Ben Dhia O."/>
            <person name="Mahjoubi M."/>
            <person name="Ouzari H.I."/>
            <person name="Cherif A."/>
        </authorList>
    </citation>
    <scope>NUCLEOTIDE SEQUENCE [LARGE SCALE GENOMIC DNA]</scope>
    <source>
        <strain evidence="18 19">N11</strain>
    </source>
</reference>